<gene>
    <name evidence="7" type="ORF">CMV_030083</name>
</gene>
<keyword evidence="2" id="KW-0863">Zinc-finger</keyword>
<keyword evidence="8" id="KW-1185">Reference proteome</keyword>
<dbReference type="OrthoDB" id="435038at2759"/>
<dbReference type="InterPro" id="IPR013083">
    <property type="entry name" value="Znf_RING/FYVE/PHD"/>
</dbReference>
<evidence type="ECO:0000256" key="5">
    <source>
        <dbReference type="SAM" id="Phobius"/>
    </source>
</evidence>
<dbReference type="SMART" id="SM00744">
    <property type="entry name" value="RINGv"/>
    <property type="match status" value="1"/>
</dbReference>
<keyword evidence="5" id="KW-0472">Membrane</keyword>
<dbReference type="CDD" id="cd16495">
    <property type="entry name" value="RING_CH-C4HC3_MARCH"/>
    <property type="match status" value="1"/>
</dbReference>
<feature type="transmembrane region" description="Helical" evidence="5">
    <location>
        <begin position="295"/>
        <end position="314"/>
    </location>
</feature>
<dbReference type="Proteomes" id="UP000737018">
    <property type="component" value="Unassembled WGS sequence"/>
</dbReference>
<dbReference type="PROSITE" id="PS51292">
    <property type="entry name" value="ZF_RING_CH"/>
    <property type="match status" value="1"/>
</dbReference>
<evidence type="ECO:0000313" key="8">
    <source>
        <dbReference type="Proteomes" id="UP000737018"/>
    </source>
</evidence>
<accession>A0A8J4Q6V1</accession>
<feature type="compositionally biased region" description="Basic and acidic residues" evidence="4">
    <location>
        <begin position="181"/>
        <end position="191"/>
    </location>
</feature>
<comment type="caution">
    <text evidence="7">The sequence shown here is derived from an EMBL/GenBank/DDBJ whole genome shotgun (WGS) entry which is preliminary data.</text>
</comment>
<feature type="transmembrane region" description="Helical" evidence="5">
    <location>
        <begin position="326"/>
        <end position="348"/>
    </location>
</feature>
<proteinExistence type="predicted"/>
<keyword evidence="1" id="KW-0479">Metal-binding</keyword>
<organism evidence="7 8">
    <name type="scientific">Castanea mollissima</name>
    <name type="common">Chinese chestnut</name>
    <dbReference type="NCBI Taxonomy" id="60419"/>
    <lineage>
        <taxon>Eukaryota</taxon>
        <taxon>Viridiplantae</taxon>
        <taxon>Streptophyta</taxon>
        <taxon>Embryophyta</taxon>
        <taxon>Tracheophyta</taxon>
        <taxon>Spermatophyta</taxon>
        <taxon>Magnoliopsida</taxon>
        <taxon>eudicotyledons</taxon>
        <taxon>Gunneridae</taxon>
        <taxon>Pentapetalae</taxon>
        <taxon>rosids</taxon>
        <taxon>fabids</taxon>
        <taxon>Fagales</taxon>
        <taxon>Fagaceae</taxon>
        <taxon>Castanea</taxon>
    </lineage>
</organism>
<feature type="region of interest" description="Disordered" evidence="4">
    <location>
        <begin position="1"/>
        <end position="73"/>
    </location>
</feature>
<feature type="domain" description="RING-CH-type" evidence="6">
    <location>
        <begin position="203"/>
        <end position="264"/>
    </location>
</feature>
<keyword evidence="3" id="KW-0862">Zinc</keyword>
<evidence type="ECO:0000259" key="6">
    <source>
        <dbReference type="PROSITE" id="PS51292"/>
    </source>
</evidence>
<evidence type="ECO:0000313" key="7">
    <source>
        <dbReference type="EMBL" id="KAF3943356.1"/>
    </source>
</evidence>
<evidence type="ECO:0000256" key="1">
    <source>
        <dbReference type="ARBA" id="ARBA00022723"/>
    </source>
</evidence>
<evidence type="ECO:0000256" key="3">
    <source>
        <dbReference type="ARBA" id="ARBA00022833"/>
    </source>
</evidence>
<dbReference type="AlphaFoldDB" id="A0A8J4Q6V1"/>
<evidence type="ECO:0000256" key="4">
    <source>
        <dbReference type="SAM" id="MobiDB-lite"/>
    </source>
</evidence>
<protein>
    <recommendedName>
        <fullName evidence="6">RING-CH-type domain-containing protein</fullName>
    </recommendedName>
</protein>
<feature type="compositionally biased region" description="Low complexity" evidence="4">
    <location>
        <begin position="56"/>
        <end position="72"/>
    </location>
</feature>
<keyword evidence="5" id="KW-1133">Transmembrane helix</keyword>
<dbReference type="SUPFAM" id="SSF57850">
    <property type="entry name" value="RING/U-box"/>
    <property type="match status" value="1"/>
</dbReference>
<keyword evidence="5" id="KW-0812">Transmembrane</keyword>
<feature type="compositionally biased region" description="Polar residues" evidence="4">
    <location>
        <begin position="1"/>
        <end position="18"/>
    </location>
</feature>
<sequence length="435" mass="47522">MQAVQAVSSGVAESSPQVDIQIDKVSDPGPTGRRPDIALQIPPRPIGFGNSHSGKGLLQSQGSAKGSSSSGGILRGLSFKKKGTLSDGERSFLLNSDPKTAPESPIMANIKSAFSWKRCTSLPVTPATNLSPSVSTPASARTYDERHKPHKAVQAMVSRSLSVPGQNVVIVRSVSFAVQKEHAQTDPRDDQITSVPAEGNDEEIPEEEAVCRICLDVCEEGNTLKMECSCKGALRLVHEECAVKWFSTKGNKVCEVCGQVVQNLPVTLLRVPTSVRRDSRQEHSQQNLRSQSISAWQDFVVLVLISTICYFFFLEQLLIHNMKTQAIVIAAPFAFTLGLLSSIFAVILAIKEYIWTYAALEFALVAIIVHLFYTLLHLKAIYAILVASVLEPPSMIGPHWVARSLCLCWLLACSYFAFAKIRSSHVKMLKSPFQG</sequence>
<dbReference type="PANTHER" id="PTHR46158">
    <property type="entry name" value="OS02G0165000 PROTEIN"/>
    <property type="match status" value="1"/>
</dbReference>
<dbReference type="Pfam" id="PF12906">
    <property type="entry name" value="RINGv"/>
    <property type="match status" value="1"/>
</dbReference>
<dbReference type="GO" id="GO:0008270">
    <property type="term" value="F:zinc ion binding"/>
    <property type="evidence" value="ECO:0007669"/>
    <property type="project" value="UniProtKB-KW"/>
</dbReference>
<name>A0A8J4Q6V1_9ROSI</name>
<dbReference type="EMBL" id="JRKL02012963">
    <property type="protein sequence ID" value="KAF3943356.1"/>
    <property type="molecule type" value="Genomic_DNA"/>
</dbReference>
<dbReference type="PANTHER" id="PTHR46158:SF11">
    <property type="entry name" value="ZINC FINGER PROTEIN"/>
    <property type="match status" value="1"/>
</dbReference>
<dbReference type="InterPro" id="IPR011016">
    <property type="entry name" value="Znf_RING-CH"/>
</dbReference>
<feature type="region of interest" description="Disordered" evidence="4">
    <location>
        <begin position="181"/>
        <end position="201"/>
    </location>
</feature>
<dbReference type="Gene3D" id="3.30.40.10">
    <property type="entry name" value="Zinc/RING finger domain, C3HC4 (zinc finger)"/>
    <property type="match status" value="1"/>
</dbReference>
<reference evidence="7" key="1">
    <citation type="submission" date="2020-03" db="EMBL/GenBank/DDBJ databases">
        <title>Castanea mollissima Vanexum genome sequencing.</title>
        <authorList>
            <person name="Staton M."/>
        </authorList>
    </citation>
    <scope>NUCLEOTIDE SEQUENCE</scope>
    <source>
        <tissue evidence="7">Leaf</tissue>
    </source>
</reference>
<evidence type="ECO:0000256" key="2">
    <source>
        <dbReference type="ARBA" id="ARBA00022771"/>
    </source>
</evidence>
<feature type="transmembrane region" description="Helical" evidence="5">
    <location>
        <begin position="402"/>
        <end position="421"/>
    </location>
</feature>